<proteinExistence type="predicted"/>
<organism evidence="1 2">
    <name type="scientific">Plasmodium gonderi</name>
    <dbReference type="NCBI Taxonomy" id="77519"/>
    <lineage>
        <taxon>Eukaryota</taxon>
        <taxon>Sar</taxon>
        <taxon>Alveolata</taxon>
        <taxon>Apicomplexa</taxon>
        <taxon>Aconoidasida</taxon>
        <taxon>Haemosporida</taxon>
        <taxon>Plasmodiidae</taxon>
        <taxon>Plasmodium</taxon>
        <taxon>Plasmodium (Plasmodium)</taxon>
    </lineage>
</organism>
<keyword evidence="2" id="KW-1185">Reference proteome</keyword>
<accession>A0A1Y1JPE2</accession>
<dbReference type="GeneID" id="39745117"/>
<dbReference type="Pfam" id="PF05795">
    <property type="entry name" value="Plasmodium_Vir"/>
    <property type="match status" value="1"/>
</dbReference>
<gene>
    <name evidence="1" type="ORF">PGO_002240</name>
</gene>
<name>A0A1Y1JPE2_PLAGO</name>
<dbReference type="InterPro" id="IPR008780">
    <property type="entry name" value="Plasmodium_Vir"/>
</dbReference>
<dbReference type="AlphaFoldDB" id="A0A1Y1JPE2"/>
<sequence length="412" mass="49200">MEETINSPHLKLLPSYIFYQKLINQNNKNNISHLCKDVLNTYNGEQGWAYNLCGKLIKNIEMLRDDNDDFFGKKHCFDINYWFYSEVYKNIDDIKKKNDLNKTFNMFIRIWEIFLANSYGVGEKTDKELCHPYKYLFKENLLEYLIQVKNFFDYMENYKFIKNEINENTYYACQKYSNYLKDRIPLFFSFEPLCKKQESNICTDHFYSYYHLFDPRNIFTWYELFKIYIQSFWNGCYKNILYVYCESQRSTSEFMTKYNEYVQSFIKKIRKTPNSVLQKTHGSEQGTQINVSMTNTTVPTSEFPKEMNKNNGNLSDFVNEQGFSISKIAIYSFFSVLGAIIAYEIFNRVKIKNIFVDLTPFGHSFTSRRRKKRNIMYAYYSEGNDSIFDNNDSMDFSSCSEVDESSTILSFV</sequence>
<evidence type="ECO:0000313" key="2">
    <source>
        <dbReference type="Proteomes" id="UP000195521"/>
    </source>
</evidence>
<reference evidence="2" key="1">
    <citation type="submission" date="2017-04" db="EMBL/GenBank/DDBJ databases">
        <title>Plasmodium gonderi genome.</title>
        <authorList>
            <person name="Arisue N."/>
            <person name="Honma H."/>
            <person name="Kawai S."/>
            <person name="Tougan T."/>
            <person name="Tanabe K."/>
            <person name="Horii T."/>
        </authorList>
    </citation>
    <scope>NUCLEOTIDE SEQUENCE [LARGE SCALE GENOMIC DNA]</scope>
    <source>
        <strain evidence="2">ATCC 30045</strain>
    </source>
</reference>
<dbReference type="RefSeq" id="XP_028546898.1">
    <property type="nucleotide sequence ID" value="XM_028691097.1"/>
</dbReference>
<dbReference type="Proteomes" id="UP000195521">
    <property type="component" value="Unassembled WGS sequence"/>
</dbReference>
<evidence type="ECO:0000313" key="1">
    <source>
        <dbReference type="EMBL" id="GAW84309.1"/>
    </source>
</evidence>
<comment type="caution">
    <text evidence="1">The sequence shown here is derived from an EMBL/GenBank/DDBJ whole genome shotgun (WGS) entry which is preliminary data.</text>
</comment>
<protein>
    <submittedName>
        <fullName evidence="1">Variable surface protein</fullName>
    </submittedName>
</protein>
<dbReference type="EMBL" id="BDQF01000226">
    <property type="protein sequence ID" value="GAW84309.1"/>
    <property type="molecule type" value="Genomic_DNA"/>
</dbReference>